<dbReference type="SUPFAM" id="SSF53822">
    <property type="entry name" value="Periplasmic binding protein-like I"/>
    <property type="match status" value="1"/>
</dbReference>
<evidence type="ECO:0000313" key="3">
    <source>
        <dbReference type="Proteomes" id="UP000288246"/>
    </source>
</evidence>
<dbReference type="Gene3D" id="3.40.50.2300">
    <property type="match status" value="1"/>
</dbReference>
<dbReference type="Proteomes" id="UP000288246">
    <property type="component" value="Unassembled WGS sequence"/>
</dbReference>
<gene>
    <name evidence="2" type="ORF">CTKZ_14440</name>
</gene>
<keyword evidence="3" id="KW-1185">Reference proteome</keyword>
<proteinExistence type="predicted"/>
<dbReference type="OrthoDB" id="4827464at2"/>
<keyword evidence="1" id="KW-0732">Signal</keyword>
<dbReference type="InterPro" id="IPR028082">
    <property type="entry name" value="Peripla_BP_I"/>
</dbReference>
<evidence type="ECO:0000256" key="1">
    <source>
        <dbReference type="SAM" id="SignalP"/>
    </source>
</evidence>
<dbReference type="EMBL" id="BHYL01000100">
    <property type="protein sequence ID" value="GCD19882.1"/>
    <property type="molecule type" value="Genomic_DNA"/>
</dbReference>
<feature type="chain" id="PRO_5019092937" description="Periplasmic binding protein domain-containing protein" evidence="1">
    <location>
        <begin position="22"/>
        <end position="139"/>
    </location>
</feature>
<dbReference type="RefSeq" id="WP_124342401.1">
    <property type="nucleotide sequence ID" value="NZ_BHYL01000100.1"/>
</dbReference>
<sequence>MSRRKAWAASVMALAVAAAFAHQTGGGEVSGDALARWQSTRLVGVTLPATGWAVEGDVLVQRLAQLGYGVRVHYAPDSATQVAQVRLLVDGGADAVVAVAVAEGTLDDVLQQARLRGVVVVPYEADVVTSVEAQLGGAA</sequence>
<organism evidence="2 3">
    <name type="scientific">Cellulomonas algicola</name>
    <dbReference type="NCBI Taxonomy" id="2071633"/>
    <lineage>
        <taxon>Bacteria</taxon>
        <taxon>Bacillati</taxon>
        <taxon>Actinomycetota</taxon>
        <taxon>Actinomycetes</taxon>
        <taxon>Micrococcales</taxon>
        <taxon>Cellulomonadaceae</taxon>
        <taxon>Cellulomonas</taxon>
    </lineage>
</organism>
<dbReference type="AlphaFoldDB" id="A0A401UZ08"/>
<evidence type="ECO:0000313" key="2">
    <source>
        <dbReference type="EMBL" id="GCD19882.1"/>
    </source>
</evidence>
<reference evidence="2 3" key="1">
    <citation type="submission" date="2018-11" db="EMBL/GenBank/DDBJ databases">
        <title>Draft genome sequence of Cellulomonas takizawaensis strain TKZ-21.</title>
        <authorList>
            <person name="Yamamura H."/>
            <person name="Hayashi T."/>
            <person name="Hamada M."/>
            <person name="Serisawa Y."/>
            <person name="Matsuyama K."/>
            <person name="Nakagawa Y."/>
            <person name="Otoguro M."/>
            <person name="Yanagida F."/>
            <person name="Hayakawa M."/>
        </authorList>
    </citation>
    <scope>NUCLEOTIDE SEQUENCE [LARGE SCALE GENOMIC DNA]</scope>
    <source>
        <strain evidence="2 3">TKZ-21</strain>
    </source>
</reference>
<comment type="caution">
    <text evidence="2">The sequence shown here is derived from an EMBL/GenBank/DDBJ whole genome shotgun (WGS) entry which is preliminary data.</text>
</comment>
<evidence type="ECO:0008006" key="4">
    <source>
        <dbReference type="Google" id="ProtNLM"/>
    </source>
</evidence>
<accession>A0A401UZ08</accession>
<protein>
    <recommendedName>
        <fullName evidence="4">Periplasmic binding protein domain-containing protein</fullName>
    </recommendedName>
</protein>
<name>A0A401UZ08_9CELL</name>
<feature type="signal peptide" evidence="1">
    <location>
        <begin position="1"/>
        <end position="21"/>
    </location>
</feature>